<evidence type="ECO:0000256" key="6">
    <source>
        <dbReference type="ARBA" id="ARBA00023157"/>
    </source>
</evidence>
<dbReference type="InterPro" id="IPR047164">
    <property type="entry name" value="OX2G-like"/>
</dbReference>
<dbReference type="InterPro" id="IPR007110">
    <property type="entry name" value="Ig-like_dom"/>
</dbReference>
<keyword evidence="2" id="KW-0812">Transmembrane</keyword>
<sequence length="137" mass="15168">MIFMCIFFSGVWAMAEGSLQVVHRKIQLAKTGENVTLQCRLVTDYEVLQVTWQKESGEAKGNIATYSKVNGQRILGDYEGRVHFAQSELKVSAIAIHAVSLQDEACYKCIFNSFPMGSITGRTCLKVYGKNSHIGGL</sequence>
<dbReference type="GO" id="GO:0030424">
    <property type="term" value="C:axon"/>
    <property type="evidence" value="ECO:0007669"/>
    <property type="project" value="TreeGrafter"/>
</dbReference>
<evidence type="ECO:0000256" key="2">
    <source>
        <dbReference type="ARBA" id="ARBA00022692"/>
    </source>
</evidence>
<dbReference type="Ensembl" id="ENSPSIT00000020069.1">
    <property type="protein sequence ID" value="ENSPSIP00000019975.1"/>
    <property type="gene ID" value="ENSPSIG00000017708.1"/>
</dbReference>
<reference evidence="10" key="4">
    <citation type="submission" date="2025-09" db="UniProtKB">
        <authorList>
            <consortium name="Ensembl"/>
        </authorList>
    </citation>
    <scope>IDENTIFICATION</scope>
</reference>
<dbReference type="InterPro" id="IPR036179">
    <property type="entry name" value="Ig-like_dom_sf"/>
</dbReference>
<dbReference type="PANTHER" id="PTHR46841:SF7">
    <property type="entry name" value="IG-LIKE DOMAIN-CONTAINING PROTEIN"/>
    <property type="match status" value="1"/>
</dbReference>
<dbReference type="GO" id="GO:0016020">
    <property type="term" value="C:membrane"/>
    <property type="evidence" value="ECO:0007669"/>
    <property type="project" value="UniProtKB-SubCell"/>
</dbReference>
<dbReference type="InterPro" id="IPR013783">
    <property type="entry name" value="Ig-like_fold"/>
</dbReference>
<keyword evidence="3" id="KW-0732">Signal</keyword>
<dbReference type="Gene3D" id="2.60.40.10">
    <property type="entry name" value="Immunoglobulins"/>
    <property type="match status" value="1"/>
</dbReference>
<dbReference type="eggNOG" id="ENOG502S5DU">
    <property type="taxonomic scope" value="Eukaryota"/>
</dbReference>
<keyword evidence="5" id="KW-0472">Membrane</keyword>
<dbReference type="GO" id="GO:0009986">
    <property type="term" value="C:cell surface"/>
    <property type="evidence" value="ECO:0007669"/>
    <property type="project" value="TreeGrafter"/>
</dbReference>
<evidence type="ECO:0000256" key="7">
    <source>
        <dbReference type="ARBA" id="ARBA00023180"/>
    </source>
</evidence>
<dbReference type="OMA" id="IFNTFPM"/>
<dbReference type="PROSITE" id="PS50835">
    <property type="entry name" value="IG_LIKE"/>
    <property type="match status" value="1"/>
</dbReference>
<reference evidence="11" key="1">
    <citation type="submission" date="2011-10" db="EMBL/GenBank/DDBJ databases">
        <authorList>
            <consortium name="Soft-shell Turtle Genome Consortium"/>
        </authorList>
    </citation>
    <scope>NUCLEOTIDE SEQUENCE [LARGE SCALE GENOMIC DNA]</scope>
    <source>
        <strain evidence="11">Daiwa-1</strain>
    </source>
</reference>
<keyword evidence="11" id="KW-1185">Reference proteome</keyword>
<keyword evidence="7" id="KW-0325">Glycoprotein</keyword>
<evidence type="ECO:0000313" key="10">
    <source>
        <dbReference type="Ensembl" id="ENSPSIP00000019975.1"/>
    </source>
</evidence>
<dbReference type="GO" id="GO:0043025">
    <property type="term" value="C:neuronal cell body"/>
    <property type="evidence" value="ECO:0007669"/>
    <property type="project" value="TreeGrafter"/>
</dbReference>
<accession>K7GI64</accession>
<dbReference type="HOGENOM" id="CLU_064101_3_0_1"/>
<name>K7GI64_PELSI</name>
<evidence type="ECO:0000256" key="1">
    <source>
        <dbReference type="ARBA" id="ARBA00004167"/>
    </source>
</evidence>
<organism evidence="10 11">
    <name type="scientific">Pelodiscus sinensis</name>
    <name type="common">Chinese softshell turtle</name>
    <name type="synonym">Trionyx sinensis</name>
    <dbReference type="NCBI Taxonomy" id="13735"/>
    <lineage>
        <taxon>Eukaryota</taxon>
        <taxon>Metazoa</taxon>
        <taxon>Chordata</taxon>
        <taxon>Craniata</taxon>
        <taxon>Vertebrata</taxon>
        <taxon>Euteleostomi</taxon>
        <taxon>Archelosauria</taxon>
        <taxon>Testudinata</taxon>
        <taxon>Testudines</taxon>
        <taxon>Cryptodira</taxon>
        <taxon>Trionychia</taxon>
        <taxon>Trionychidae</taxon>
        <taxon>Pelodiscus</taxon>
    </lineage>
</organism>
<proteinExistence type="predicted"/>
<dbReference type="Proteomes" id="UP000007267">
    <property type="component" value="Unassembled WGS sequence"/>
</dbReference>
<dbReference type="PANTHER" id="PTHR46841">
    <property type="entry name" value="OX-2 MEMBRANE GLYCOPROTEIN"/>
    <property type="match status" value="1"/>
</dbReference>
<dbReference type="GO" id="GO:0150079">
    <property type="term" value="P:negative regulation of neuroinflammatory response"/>
    <property type="evidence" value="ECO:0007669"/>
    <property type="project" value="TreeGrafter"/>
</dbReference>
<dbReference type="InterPro" id="IPR003599">
    <property type="entry name" value="Ig_sub"/>
</dbReference>
<evidence type="ECO:0000259" key="9">
    <source>
        <dbReference type="PROSITE" id="PS50835"/>
    </source>
</evidence>
<keyword evidence="8" id="KW-0393">Immunoglobulin domain</keyword>
<evidence type="ECO:0000313" key="11">
    <source>
        <dbReference type="Proteomes" id="UP000007267"/>
    </source>
</evidence>
<dbReference type="GO" id="GO:0098632">
    <property type="term" value="F:cell-cell adhesion mediator activity"/>
    <property type="evidence" value="ECO:0007669"/>
    <property type="project" value="InterPro"/>
</dbReference>
<keyword evidence="6" id="KW-1015">Disulfide bond</keyword>
<evidence type="ECO:0000256" key="3">
    <source>
        <dbReference type="ARBA" id="ARBA00022729"/>
    </source>
</evidence>
<protein>
    <submittedName>
        <fullName evidence="10">OX-2 membrane glycoprotein-like</fullName>
    </submittedName>
</protein>
<reference evidence="11" key="2">
    <citation type="journal article" date="2013" name="Nat. Genet.">
        <title>The draft genomes of soft-shell turtle and green sea turtle yield insights into the development and evolution of the turtle-specific body plan.</title>
        <authorList>
            <person name="Wang Z."/>
            <person name="Pascual-Anaya J."/>
            <person name="Zadissa A."/>
            <person name="Li W."/>
            <person name="Niimura Y."/>
            <person name="Huang Z."/>
            <person name="Li C."/>
            <person name="White S."/>
            <person name="Xiong Z."/>
            <person name="Fang D."/>
            <person name="Wang B."/>
            <person name="Ming Y."/>
            <person name="Chen Y."/>
            <person name="Zheng Y."/>
            <person name="Kuraku S."/>
            <person name="Pignatelli M."/>
            <person name="Herrero J."/>
            <person name="Beal K."/>
            <person name="Nozawa M."/>
            <person name="Li Q."/>
            <person name="Wang J."/>
            <person name="Zhang H."/>
            <person name="Yu L."/>
            <person name="Shigenobu S."/>
            <person name="Wang J."/>
            <person name="Liu J."/>
            <person name="Flicek P."/>
            <person name="Searle S."/>
            <person name="Wang J."/>
            <person name="Kuratani S."/>
            <person name="Yin Y."/>
            <person name="Aken B."/>
            <person name="Zhang G."/>
            <person name="Irie N."/>
        </authorList>
    </citation>
    <scope>NUCLEOTIDE SEQUENCE [LARGE SCALE GENOMIC DNA]</scope>
    <source>
        <strain evidence="11">Daiwa-1</strain>
    </source>
</reference>
<dbReference type="SUPFAM" id="SSF48726">
    <property type="entry name" value="Immunoglobulin"/>
    <property type="match status" value="1"/>
</dbReference>
<dbReference type="EMBL" id="AGCU01044566">
    <property type="status" value="NOT_ANNOTATED_CDS"/>
    <property type="molecule type" value="Genomic_DNA"/>
</dbReference>
<dbReference type="GO" id="GO:0034113">
    <property type="term" value="P:heterotypic cell-cell adhesion"/>
    <property type="evidence" value="ECO:0007669"/>
    <property type="project" value="TreeGrafter"/>
</dbReference>
<dbReference type="InterPro" id="IPR013106">
    <property type="entry name" value="Ig_V-set"/>
</dbReference>
<evidence type="ECO:0000256" key="4">
    <source>
        <dbReference type="ARBA" id="ARBA00022989"/>
    </source>
</evidence>
<dbReference type="AlphaFoldDB" id="K7GI64"/>
<dbReference type="SMART" id="SM00409">
    <property type="entry name" value="IG"/>
    <property type="match status" value="1"/>
</dbReference>
<reference evidence="10" key="3">
    <citation type="submission" date="2025-08" db="UniProtKB">
        <authorList>
            <consortium name="Ensembl"/>
        </authorList>
    </citation>
    <scope>IDENTIFICATION</scope>
</reference>
<evidence type="ECO:0000256" key="8">
    <source>
        <dbReference type="ARBA" id="ARBA00023319"/>
    </source>
</evidence>
<evidence type="ECO:0000256" key="5">
    <source>
        <dbReference type="ARBA" id="ARBA00023136"/>
    </source>
</evidence>
<comment type="subcellular location">
    <subcellularLocation>
        <location evidence="1">Membrane</location>
        <topology evidence="1">Single-pass membrane protein</topology>
    </subcellularLocation>
</comment>
<feature type="domain" description="Ig-like" evidence="9">
    <location>
        <begin position="32"/>
        <end position="120"/>
    </location>
</feature>
<dbReference type="Pfam" id="PF07686">
    <property type="entry name" value="V-set"/>
    <property type="match status" value="1"/>
</dbReference>
<keyword evidence="4" id="KW-1133">Transmembrane helix</keyword>
<dbReference type="GeneTree" id="ENSGT00530000063970"/>